<reference evidence="5 6" key="1">
    <citation type="submission" date="2019-12" db="EMBL/GenBank/DDBJ databases">
        <title>Isolation and characterization of three novel carbon monoxide-oxidizing members of Halobacteria from salione crusts and soils.</title>
        <authorList>
            <person name="Myers M.R."/>
            <person name="King G.M."/>
        </authorList>
    </citation>
    <scope>NUCLEOTIDE SEQUENCE [LARGE SCALE GENOMIC DNA]</scope>
    <source>
        <strain evidence="5 6">WSA2</strain>
    </source>
</reference>
<dbReference type="Gene3D" id="1.10.10.10">
    <property type="entry name" value="Winged helix-like DNA-binding domain superfamily/Winged helix DNA-binding domain"/>
    <property type="match status" value="1"/>
</dbReference>
<proteinExistence type="predicted"/>
<evidence type="ECO:0000259" key="4">
    <source>
        <dbReference type="PROSITE" id="PS50956"/>
    </source>
</evidence>
<dbReference type="InterPro" id="IPR011991">
    <property type="entry name" value="ArsR-like_HTH"/>
</dbReference>
<dbReference type="PANTHER" id="PTHR30154">
    <property type="entry name" value="LEUCINE-RESPONSIVE REGULATORY PROTEIN"/>
    <property type="match status" value="1"/>
</dbReference>
<organism evidence="5 6">
    <name type="scientific">Halobaculum saliterrae</name>
    <dbReference type="NCBI Taxonomy" id="2073113"/>
    <lineage>
        <taxon>Archaea</taxon>
        <taxon>Methanobacteriati</taxon>
        <taxon>Methanobacteriota</taxon>
        <taxon>Stenosarchaea group</taxon>
        <taxon>Halobacteria</taxon>
        <taxon>Halobacteriales</taxon>
        <taxon>Haloferacaceae</taxon>
        <taxon>Halobaculum</taxon>
    </lineage>
</organism>
<keyword evidence="1" id="KW-0805">Transcription regulation</keyword>
<feature type="domain" description="HTH asnC-type" evidence="4">
    <location>
        <begin position="6"/>
        <end position="68"/>
    </location>
</feature>
<evidence type="ECO:0000256" key="3">
    <source>
        <dbReference type="ARBA" id="ARBA00023163"/>
    </source>
</evidence>
<evidence type="ECO:0000313" key="5">
    <source>
        <dbReference type="EMBL" id="MXR42045.1"/>
    </source>
</evidence>
<keyword evidence="2" id="KW-0238">DNA-binding</keyword>
<evidence type="ECO:0000256" key="1">
    <source>
        <dbReference type="ARBA" id="ARBA00023015"/>
    </source>
</evidence>
<dbReference type="GO" id="GO:0043200">
    <property type="term" value="P:response to amino acid"/>
    <property type="evidence" value="ECO:0007669"/>
    <property type="project" value="TreeGrafter"/>
</dbReference>
<dbReference type="EMBL" id="WUUS01000007">
    <property type="protein sequence ID" value="MXR42045.1"/>
    <property type="molecule type" value="Genomic_DNA"/>
</dbReference>
<dbReference type="AlphaFoldDB" id="A0A6B0STM1"/>
<protein>
    <submittedName>
        <fullName evidence="5">Winged helix-turn-helix transcriptional regulator</fullName>
    </submittedName>
</protein>
<dbReference type="SUPFAM" id="SSF46785">
    <property type="entry name" value="Winged helix' DNA-binding domain"/>
    <property type="match status" value="1"/>
</dbReference>
<dbReference type="PROSITE" id="PS50956">
    <property type="entry name" value="HTH_ASNC_2"/>
    <property type="match status" value="1"/>
</dbReference>
<dbReference type="PANTHER" id="PTHR30154:SF34">
    <property type="entry name" value="TRANSCRIPTIONAL REGULATOR AZLB"/>
    <property type="match status" value="1"/>
</dbReference>
<dbReference type="InterPro" id="IPR000485">
    <property type="entry name" value="AsnC-type_HTH_dom"/>
</dbReference>
<dbReference type="Pfam" id="PF13412">
    <property type="entry name" value="HTH_24"/>
    <property type="match status" value="1"/>
</dbReference>
<dbReference type="InterPro" id="IPR019888">
    <property type="entry name" value="Tscrpt_reg_AsnC-like"/>
</dbReference>
<evidence type="ECO:0000256" key="2">
    <source>
        <dbReference type="ARBA" id="ARBA00023125"/>
    </source>
</evidence>
<dbReference type="RefSeq" id="WP_159667584.1">
    <property type="nucleotide sequence ID" value="NZ_WUUS01000007.1"/>
</dbReference>
<dbReference type="GO" id="GO:0005829">
    <property type="term" value="C:cytosol"/>
    <property type="evidence" value="ECO:0007669"/>
    <property type="project" value="TreeGrafter"/>
</dbReference>
<keyword evidence="3" id="KW-0804">Transcription</keyword>
<dbReference type="InterPro" id="IPR036390">
    <property type="entry name" value="WH_DNA-bd_sf"/>
</dbReference>
<name>A0A6B0STM1_9EURY</name>
<dbReference type="PRINTS" id="PR00033">
    <property type="entry name" value="HTHASNC"/>
</dbReference>
<comment type="caution">
    <text evidence="5">The sequence shown here is derived from an EMBL/GenBank/DDBJ whole genome shotgun (WGS) entry which is preliminary data.</text>
</comment>
<gene>
    <name evidence="5" type="ORF">GRX01_11940</name>
</gene>
<keyword evidence="6" id="KW-1185">Reference proteome</keyword>
<dbReference type="GO" id="GO:0043565">
    <property type="term" value="F:sequence-specific DNA binding"/>
    <property type="evidence" value="ECO:0007669"/>
    <property type="project" value="InterPro"/>
</dbReference>
<dbReference type="InterPro" id="IPR036388">
    <property type="entry name" value="WH-like_DNA-bd_sf"/>
</dbReference>
<sequence>MKDGELDSVDRHILYYLQQDARGTSSSDIAEKLDLSASTVRTRLNKLEESGIVRGYHIDIDYDLAGYPLYTKIVCTARIPERDELGRKAREIRGVTAVREIMTGERNVYVNAIGRDHDDLDRINRELDELGLEIIDEQLIRDEHVCPYRGFLDPEEDPENGTGDDDS</sequence>
<evidence type="ECO:0000313" key="6">
    <source>
        <dbReference type="Proteomes" id="UP000437065"/>
    </source>
</evidence>
<dbReference type="OrthoDB" id="57033at2157"/>
<accession>A0A6B0STM1</accession>
<dbReference type="Proteomes" id="UP000437065">
    <property type="component" value="Unassembled WGS sequence"/>
</dbReference>
<dbReference type="SMART" id="SM00344">
    <property type="entry name" value="HTH_ASNC"/>
    <property type="match status" value="1"/>
</dbReference>
<dbReference type="CDD" id="cd00090">
    <property type="entry name" value="HTH_ARSR"/>
    <property type="match status" value="1"/>
</dbReference>